<feature type="transmembrane region" description="Helical" evidence="6">
    <location>
        <begin position="48"/>
        <end position="72"/>
    </location>
</feature>
<dbReference type="PANTHER" id="PTHR10010:SF46">
    <property type="entry name" value="SODIUM-DEPENDENT PHOSPHATE TRANSPORT PROTEIN 2B"/>
    <property type="match status" value="1"/>
</dbReference>
<accession>A0A0B3WNH6</accession>
<evidence type="ECO:0000256" key="6">
    <source>
        <dbReference type="SAM" id="Phobius"/>
    </source>
</evidence>
<dbReference type="SUPFAM" id="SSF109755">
    <property type="entry name" value="PhoU-like"/>
    <property type="match status" value="1"/>
</dbReference>
<dbReference type="RefSeq" id="WP_039680724.1">
    <property type="nucleotide sequence ID" value="NZ_JAWGXO010000006.1"/>
</dbReference>
<dbReference type="InterPro" id="IPR026022">
    <property type="entry name" value="PhoU_dom"/>
</dbReference>
<name>A0A0B3WNH6_9FIRM</name>
<keyword evidence="3 6" id="KW-0812">Transmembrane</keyword>
<dbReference type="Gene3D" id="1.20.58.220">
    <property type="entry name" value="Phosphate transport system protein phou homolog 2, domain 2"/>
    <property type="match status" value="1"/>
</dbReference>
<sequence length="535" mass="58680">MEIAISLLGGLGLFLYGMNLMAEGLQKAAGDKLKRIVEKLTSNTVMGVIVGTVVTAIIQSSSAATVMVVGFVNAGIMNLTQAIGVIMGANIGTTVTAQIVSFKLEAIAPVALGIGIILYLFSKKQRTKEFATILLGFGILFTGMEFMKDAVKPLAEYEGFRQSLIYFGKHPLLGILAGFAITGIIQSSSASMGMLIALASQGLIPLSAALPILYGDNIGTCVTSLISSIGASRNAKRAATMHLTFNVIGTLIFVLVLNYPITKFVTWLDPTDAARQIANAHTIFNVVNVLILLPFAKYIVKLVLKMMPITEEESEATVRTKYLDERILQTPSIALGNTMKEVIRMGDKANHALEASMDSLLNKSMESVKKTEKYEEIVNILQKDILNYLLKLSKSPLNDEERNKVDLLFNTVNDIERVSDHAENISELSKIAIEKDLQFSQSAIEEMTNIYTKSQENFKTALKCLEEDNKEMVSKIYKVEDEVDALDKLYKKTHMERLNKGKCTIDSGVLFLDLLTNLERVSDHSCNIANQVKAN</sequence>
<dbReference type="NCBIfam" id="TIGR00704">
    <property type="entry name" value="NaPi_cotrn_rel"/>
    <property type="match status" value="1"/>
</dbReference>
<organism evidence="8 9">
    <name type="scientific">Terrisporobacter othiniensis</name>
    <dbReference type="NCBI Taxonomy" id="1577792"/>
    <lineage>
        <taxon>Bacteria</taxon>
        <taxon>Bacillati</taxon>
        <taxon>Bacillota</taxon>
        <taxon>Clostridia</taxon>
        <taxon>Peptostreptococcales</taxon>
        <taxon>Peptostreptococcaceae</taxon>
        <taxon>Terrisporobacter</taxon>
    </lineage>
</organism>
<dbReference type="NCBIfam" id="NF037997">
    <property type="entry name" value="Na_Pi_symport"/>
    <property type="match status" value="1"/>
</dbReference>
<feature type="transmembrane region" description="Helical" evidence="6">
    <location>
        <begin position="243"/>
        <end position="262"/>
    </location>
</feature>
<evidence type="ECO:0000256" key="4">
    <source>
        <dbReference type="ARBA" id="ARBA00022989"/>
    </source>
</evidence>
<evidence type="ECO:0000259" key="7">
    <source>
        <dbReference type="Pfam" id="PF01895"/>
    </source>
</evidence>
<feature type="transmembrane region" description="Helical" evidence="6">
    <location>
        <begin position="79"/>
        <end position="100"/>
    </location>
</feature>
<protein>
    <submittedName>
        <fullName evidence="8">Sodium-dependent phosphate transporter</fullName>
    </submittedName>
</protein>
<dbReference type="GO" id="GO:0005886">
    <property type="term" value="C:plasma membrane"/>
    <property type="evidence" value="ECO:0007669"/>
    <property type="project" value="UniProtKB-SubCell"/>
</dbReference>
<dbReference type="Pfam" id="PF01895">
    <property type="entry name" value="PhoU"/>
    <property type="match status" value="2"/>
</dbReference>
<proteinExistence type="predicted"/>
<feature type="domain" description="PhoU" evidence="7">
    <location>
        <begin position="452"/>
        <end position="532"/>
    </location>
</feature>
<evidence type="ECO:0000313" key="9">
    <source>
        <dbReference type="Proteomes" id="UP000031189"/>
    </source>
</evidence>
<evidence type="ECO:0000256" key="5">
    <source>
        <dbReference type="ARBA" id="ARBA00023136"/>
    </source>
</evidence>
<dbReference type="GO" id="GO:0005436">
    <property type="term" value="F:sodium:phosphate symporter activity"/>
    <property type="evidence" value="ECO:0007669"/>
    <property type="project" value="InterPro"/>
</dbReference>
<evidence type="ECO:0000256" key="3">
    <source>
        <dbReference type="ARBA" id="ARBA00022692"/>
    </source>
</evidence>
<evidence type="ECO:0000313" key="8">
    <source>
        <dbReference type="EMBL" id="KHS56095.1"/>
    </source>
</evidence>
<feature type="domain" description="PhoU" evidence="7">
    <location>
        <begin position="343"/>
        <end position="428"/>
    </location>
</feature>
<dbReference type="InterPro" id="IPR004633">
    <property type="entry name" value="NaPi_cotrn-rel/YqeW-like"/>
</dbReference>
<keyword evidence="9" id="KW-1185">Reference proteome</keyword>
<dbReference type="Pfam" id="PF02690">
    <property type="entry name" value="Na_Pi_cotrans"/>
    <property type="match status" value="1"/>
</dbReference>
<dbReference type="Proteomes" id="UP000031189">
    <property type="component" value="Unassembled WGS sequence"/>
</dbReference>
<feature type="transmembrane region" description="Helical" evidence="6">
    <location>
        <begin position="129"/>
        <end position="147"/>
    </location>
</feature>
<feature type="transmembrane region" description="Helical" evidence="6">
    <location>
        <begin position="282"/>
        <end position="300"/>
    </location>
</feature>
<evidence type="ECO:0000256" key="1">
    <source>
        <dbReference type="ARBA" id="ARBA00004651"/>
    </source>
</evidence>
<feature type="transmembrane region" description="Helical" evidence="6">
    <location>
        <begin position="167"/>
        <end position="185"/>
    </location>
</feature>
<feature type="transmembrane region" description="Helical" evidence="6">
    <location>
        <begin position="106"/>
        <end position="122"/>
    </location>
</feature>
<evidence type="ECO:0000256" key="2">
    <source>
        <dbReference type="ARBA" id="ARBA00022475"/>
    </source>
</evidence>
<keyword evidence="4 6" id="KW-1133">Transmembrane helix</keyword>
<comment type="caution">
    <text evidence="8">The sequence shown here is derived from an EMBL/GenBank/DDBJ whole genome shotgun (WGS) entry which is preliminary data.</text>
</comment>
<dbReference type="InterPro" id="IPR038078">
    <property type="entry name" value="PhoU-like_sf"/>
</dbReference>
<dbReference type="AlphaFoldDB" id="A0A0B3WNH6"/>
<dbReference type="GO" id="GO:0044341">
    <property type="term" value="P:sodium-dependent phosphate transport"/>
    <property type="evidence" value="ECO:0007669"/>
    <property type="project" value="InterPro"/>
</dbReference>
<keyword evidence="5 6" id="KW-0472">Membrane</keyword>
<dbReference type="EMBL" id="JWHR01000121">
    <property type="protein sequence ID" value="KHS56095.1"/>
    <property type="molecule type" value="Genomic_DNA"/>
</dbReference>
<keyword evidence="2" id="KW-1003">Cell membrane</keyword>
<gene>
    <name evidence="8" type="ORF">QX51_15070</name>
</gene>
<reference evidence="8 9" key="1">
    <citation type="submission" date="2014-12" db="EMBL/GenBank/DDBJ databases">
        <title>Draft genome sequence of Terrisporobacter sp. 08-306576, isolated from the blood culture of a bacteremia patient.</title>
        <authorList>
            <person name="Lund L.C."/>
            <person name="Sydenham T.V."/>
            <person name="Hogh S.V."/>
            <person name="Skov M.N."/>
            <person name="Kemp M."/>
            <person name="Justesen U.S."/>
        </authorList>
    </citation>
    <scope>NUCLEOTIDE SEQUENCE [LARGE SCALE GENOMIC DNA]</scope>
    <source>
        <strain evidence="8 9">08-306576</strain>
    </source>
</reference>
<dbReference type="OrthoDB" id="9763003at2"/>
<dbReference type="InterPro" id="IPR003841">
    <property type="entry name" value="Na/Pi_transpt"/>
</dbReference>
<dbReference type="PANTHER" id="PTHR10010">
    <property type="entry name" value="SOLUTE CARRIER FAMILY 34 SODIUM PHOSPHATE , MEMBER 2-RELATED"/>
    <property type="match status" value="1"/>
</dbReference>
<comment type="subcellular location">
    <subcellularLocation>
        <location evidence="1">Cell membrane</location>
        <topology evidence="1">Multi-pass membrane protein</topology>
    </subcellularLocation>
</comment>